<protein>
    <submittedName>
        <fullName evidence="1">Uncharacterized protein</fullName>
    </submittedName>
</protein>
<dbReference type="EMBL" id="UINC01102603">
    <property type="protein sequence ID" value="SVC64355.1"/>
    <property type="molecule type" value="Genomic_DNA"/>
</dbReference>
<dbReference type="AlphaFoldDB" id="A0A382NVJ4"/>
<evidence type="ECO:0000313" key="1">
    <source>
        <dbReference type="EMBL" id="SVC64355.1"/>
    </source>
</evidence>
<name>A0A382NVJ4_9ZZZZ</name>
<reference evidence="1" key="1">
    <citation type="submission" date="2018-05" db="EMBL/GenBank/DDBJ databases">
        <authorList>
            <person name="Lanie J.A."/>
            <person name="Ng W.-L."/>
            <person name="Kazmierczak K.M."/>
            <person name="Andrzejewski T.M."/>
            <person name="Davidsen T.M."/>
            <person name="Wayne K.J."/>
            <person name="Tettelin H."/>
            <person name="Glass J.I."/>
            <person name="Rusch D."/>
            <person name="Podicherti R."/>
            <person name="Tsui H.-C.T."/>
            <person name="Winkler M.E."/>
        </authorList>
    </citation>
    <scope>NUCLEOTIDE SEQUENCE</scope>
</reference>
<organism evidence="1">
    <name type="scientific">marine metagenome</name>
    <dbReference type="NCBI Taxonomy" id="408172"/>
    <lineage>
        <taxon>unclassified sequences</taxon>
        <taxon>metagenomes</taxon>
        <taxon>ecological metagenomes</taxon>
    </lineage>
</organism>
<gene>
    <name evidence="1" type="ORF">METZ01_LOCUS317209</name>
</gene>
<feature type="non-terminal residue" evidence="1">
    <location>
        <position position="1"/>
    </location>
</feature>
<accession>A0A382NVJ4</accession>
<proteinExistence type="predicted"/>
<sequence>VQTADSTQLQIHDHLGRPAVPLLAKENPTEYVSAG</sequence>
<feature type="non-terminal residue" evidence="1">
    <location>
        <position position="35"/>
    </location>
</feature>